<sequence>MTSEVEERVVRAVRDIAATPGRIFELIADPRLQPVWDGNDNLARAESGQRVRALGEVFVMALTRGGIRENRVVEFEEGRLIAWNPSEPGSTAPGHLWRWELEPLDDANTRVTHTYDWSQLTDERRFGRARANTEEALTSSLRRLAVAAEAPNRN</sequence>
<accession>A0ABP7AVW2</accession>
<dbReference type="InterPro" id="IPR019587">
    <property type="entry name" value="Polyketide_cyclase/dehydratase"/>
</dbReference>
<dbReference type="SUPFAM" id="SSF55961">
    <property type="entry name" value="Bet v1-like"/>
    <property type="match status" value="1"/>
</dbReference>
<dbReference type="Gene3D" id="3.30.530.20">
    <property type="match status" value="1"/>
</dbReference>
<dbReference type="Proteomes" id="UP001501074">
    <property type="component" value="Unassembled WGS sequence"/>
</dbReference>
<keyword evidence="2" id="KW-1185">Reference proteome</keyword>
<proteinExistence type="predicted"/>
<comment type="caution">
    <text evidence="1">The sequence shown here is derived from an EMBL/GenBank/DDBJ whole genome shotgun (WGS) entry which is preliminary data.</text>
</comment>
<dbReference type="Pfam" id="PF10604">
    <property type="entry name" value="Polyketide_cyc2"/>
    <property type="match status" value="1"/>
</dbReference>
<reference evidence="2" key="1">
    <citation type="journal article" date="2019" name="Int. J. Syst. Evol. Microbiol.">
        <title>The Global Catalogue of Microorganisms (GCM) 10K type strain sequencing project: providing services to taxonomists for standard genome sequencing and annotation.</title>
        <authorList>
            <consortium name="The Broad Institute Genomics Platform"/>
            <consortium name="The Broad Institute Genome Sequencing Center for Infectious Disease"/>
            <person name="Wu L."/>
            <person name="Ma J."/>
        </authorList>
    </citation>
    <scope>NUCLEOTIDE SEQUENCE [LARGE SCALE GENOMIC DNA]</scope>
    <source>
        <strain evidence="2">JCM 16902</strain>
    </source>
</reference>
<protein>
    <submittedName>
        <fullName evidence="1">SRPBCC family protein</fullName>
    </submittedName>
</protein>
<evidence type="ECO:0000313" key="1">
    <source>
        <dbReference type="EMBL" id="GAA3640840.1"/>
    </source>
</evidence>
<organism evidence="1 2">
    <name type="scientific">Kineosporia mesophila</name>
    <dbReference type="NCBI Taxonomy" id="566012"/>
    <lineage>
        <taxon>Bacteria</taxon>
        <taxon>Bacillati</taxon>
        <taxon>Actinomycetota</taxon>
        <taxon>Actinomycetes</taxon>
        <taxon>Kineosporiales</taxon>
        <taxon>Kineosporiaceae</taxon>
        <taxon>Kineosporia</taxon>
    </lineage>
</organism>
<dbReference type="InterPro" id="IPR023393">
    <property type="entry name" value="START-like_dom_sf"/>
</dbReference>
<dbReference type="RefSeq" id="WP_231488225.1">
    <property type="nucleotide sequence ID" value="NZ_BAAAZO010000014.1"/>
</dbReference>
<dbReference type="EMBL" id="BAAAZO010000014">
    <property type="protein sequence ID" value="GAA3640840.1"/>
    <property type="molecule type" value="Genomic_DNA"/>
</dbReference>
<name>A0ABP7AVW2_9ACTN</name>
<gene>
    <name evidence="1" type="ORF">GCM10022223_70080</name>
</gene>
<evidence type="ECO:0000313" key="2">
    <source>
        <dbReference type="Proteomes" id="UP001501074"/>
    </source>
</evidence>